<name>A0AC61N590_9FIRM</name>
<accession>A0AC61N590</accession>
<organism evidence="1 2">
    <name type="scientific">Aristaeella hokkaidonensis</name>
    <dbReference type="NCBI Taxonomy" id="3046382"/>
    <lineage>
        <taxon>Bacteria</taxon>
        <taxon>Bacillati</taxon>
        <taxon>Bacillota</taxon>
        <taxon>Clostridia</taxon>
        <taxon>Eubacteriales</taxon>
        <taxon>Aristaeellaceae</taxon>
        <taxon>Aristaeella</taxon>
    </lineage>
</organism>
<protein>
    <submittedName>
        <fullName evidence="1">Uncharacterized protein</fullName>
    </submittedName>
</protein>
<gene>
    <name evidence="1" type="ORF">JYE49_11210</name>
</gene>
<evidence type="ECO:0000313" key="2">
    <source>
        <dbReference type="Proteomes" id="UP000682782"/>
    </source>
</evidence>
<dbReference type="EMBL" id="CP068393">
    <property type="protein sequence ID" value="QUC66424.1"/>
    <property type="molecule type" value="Genomic_DNA"/>
</dbReference>
<reference evidence="1" key="1">
    <citation type="submission" date="2021-01" db="EMBL/GenBank/DDBJ databases">
        <title>Complete genome sequence of Clostridiales bacterium R-7.</title>
        <authorList>
            <person name="Mahoney-Kurpe S.C."/>
            <person name="Palevich N."/>
            <person name="Koike S."/>
            <person name="Moon C.D."/>
            <person name="Attwood G.T."/>
        </authorList>
    </citation>
    <scope>NUCLEOTIDE SEQUENCE</scope>
    <source>
        <strain evidence="1">R-7</strain>
    </source>
</reference>
<sequence>MESYELNACVDRLNTLKKDAQRTQKKGLPFIMASVVIWGLIFIARLVSKDLRTANMATFVCCCLLFPMAFLFSKALKADVFRKTGNPINGLIILSTLNQLLYLLIAMWAFDRKPDAMLMIYAMIFGAHLLPYSWAYDSKAYLVLSIVETVGALVITHLCGSLATTAFILCGEILLSVLLYRECKNL</sequence>
<dbReference type="Proteomes" id="UP000682782">
    <property type="component" value="Chromosome"/>
</dbReference>
<keyword evidence="2" id="KW-1185">Reference proteome</keyword>
<evidence type="ECO:0000313" key="1">
    <source>
        <dbReference type="EMBL" id="QUC66424.1"/>
    </source>
</evidence>
<proteinExistence type="predicted"/>